<dbReference type="EMBL" id="DVHM01000188">
    <property type="protein sequence ID" value="HIR71808.1"/>
    <property type="molecule type" value="Genomic_DNA"/>
</dbReference>
<evidence type="ECO:0000256" key="4">
    <source>
        <dbReference type="ARBA" id="ARBA00022692"/>
    </source>
</evidence>
<evidence type="ECO:0000256" key="2">
    <source>
        <dbReference type="ARBA" id="ARBA00022448"/>
    </source>
</evidence>
<keyword evidence="2 7" id="KW-0813">Transport</keyword>
<evidence type="ECO:0000259" key="8">
    <source>
        <dbReference type="PROSITE" id="PS50928"/>
    </source>
</evidence>
<organism evidence="9 10">
    <name type="scientific">Candidatus Pullilachnospira gallistercoris</name>
    <dbReference type="NCBI Taxonomy" id="2840911"/>
    <lineage>
        <taxon>Bacteria</taxon>
        <taxon>Bacillati</taxon>
        <taxon>Bacillota</taxon>
        <taxon>Clostridia</taxon>
        <taxon>Lachnospirales</taxon>
        <taxon>Lachnospiraceae</taxon>
        <taxon>Lachnospiraceae incertae sedis</taxon>
        <taxon>Candidatus Pullilachnospira</taxon>
    </lineage>
</organism>
<gene>
    <name evidence="9" type="ORF">IAA55_11100</name>
</gene>
<feature type="domain" description="ABC transmembrane type-1" evidence="8">
    <location>
        <begin position="19"/>
        <end position="208"/>
    </location>
</feature>
<feature type="transmembrane region" description="Helical" evidence="7">
    <location>
        <begin position="23"/>
        <end position="46"/>
    </location>
</feature>
<reference evidence="9" key="2">
    <citation type="journal article" date="2021" name="PeerJ">
        <title>Extensive microbial diversity within the chicken gut microbiome revealed by metagenomics and culture.</title>
        <authorList>
            <person name="Gilroy R."/>
            <person name="Ravi A."/>
            <person name="Getino M."/>
            <person name="Pursley I."/>
            <person name="Horton D.L."/>
            <person name="Alikhan N.F."/>
            <person name="Baker D."/>
            <person name="Gharbi K."/>
            <person name="Hall N."/>
            <person name="Watson M."/>
            <person name="Adriaenssens E.M."/>
            <person name="Foster-Nyarko E."/>
            <person name="Jarju S."/>
            <person name="Secka A."/>
            <person name="Antonio M."/>
            <person name="Oren A."/>
            <person name="Chaudhuri R.R."/>
            <person name="La Ragione R."/>
            <person name="Hildebrand F."/>
            <person name="Pallen M.J."/>
        </authorList>
    </citation>
    <scope>NUCLEOTIDE SEQUENCE</scope>
    <source>
        <strain evidence="9">ChiSjej5B23-6657</strain>
    </source>
</reference>
<dbReference type="InterPro" id="IPR035906">
    <property type="entry name" value="MetI-like_sf"/>
</dbReference>
<dbReference type="AlphaFoldDB" id="A0A9D1JBY1"/>
<feature type="transmembrane region" description="Helical" evidence="7">
    <location>
        <begin position="127"/>
        <end position="152"/>
    </location>
</feature>
<dbReference type="GO" id="GO:0055085">
    <property type="term" value="P:transmembrane transport"/>
    <property type="evidence" value="ECO:0007669"/>
    <property type="project" value="InterPro"/>
</dbReference>
<evidence type="ECO:0000313" key="9">
    <source>
        <dbReference type="EMBL" id="HIR71808.1"/>
    </source>
</evidence>
<keyword evidence="3" id="KW-1003">Cell membrane</keyword>
<evidence type="ECO:0000256" key="5">
    <source>
        <dbReference type="ARBA" id="ARBA00022989"/>
    </source>
</evidence>
<dbReference type="Proteomes" id="UP000823912">
    <property type="component" value="Unassembled WGS sequence"/>
</dbReference>
<dbReference type="Gene3D" id="1.10.3720.10">
    <property type="entry name" value="MetI-like"/>
    <property type="match status" value="1"/>
</dbReference>
<comment type="similarity">
    <text evidence="7">Belongs to the binding-protein-dependent transport system permease family.</text>
</comment>
<evidence type="ECO:0000256" key="6">
    <source>
        <dbReference type="ARBA" id="ARBA00023136"/>
    </source>
</evidence>
<keyword evidence="6 7" id="KW-0472">Membrane</keyword>
<feature type="transmembrane region" description="Helical" evidence="7">
    <location>
        <begin position="53"/>
        <end position="73"/>
    </location>
</feature>
<dbReference type="CDD" id="cd06261">
    <property type="entry name" value="TM_PBP2"/>
    <property type="match status" value="1"/>
</dbReference>
<dbReference type="PANTHER" id="PTHR43227:SF7">
    <property type="entry name" value="ARABINOOLIGOSACCHARIDES TRANSPORT SYSTEM PERMEASE PROTEIN ARAP"/>
    <property type="match status" value="1"/>
</dbReference>
<dbReference type="InterPro" id="IPR050809">
    <property type="entry name" value="UgpAE/MalFG_permease"/>
</dbReference>
<evidence type="ECO:0000256" key="1">
    <source>
        <dbReference type="ARBA" id="ARBA00004651"/>
    </source>
</evidence>
<protein>
    <submittedName>
        <fullName evidence="9">Sugar ABC transporter permease</fullName>
    </submittedName>
</protein>
<dbReference type="InterPro" id="IPR000515">
    <property type="entry name" value="MetI-like"/>
</dbReference>
<dbReference type="SUPFAM" id="SSF161098">
    <property type="entry name" value="MetI-like"/>
    <property type="match status" value="1"/>
</dbReference>
<reference evidence="9" key="1">
    <citation type="submission" date="2020-10" db="EMBL/GenBank/DDBJ databases">
        <authorList>
            <person name="Gilroy R."/>
        </authorList>
    </citation>
    <scope>NUCLEOTIDE SEQUENCE</scope>
    <source>
        <strain evidence="9">ChiSjej5B23-6657</strain>
    </source>
</reference>
<dbReference type="PROSITE" id="PS50928">
    <property type="entry name" value="ABC_TM1"/>
    <property type="match status" value="1"/>
</dbReference>
<dbReference type="Pfam" id="PF00528">
    <property type="entry name" value="BPD_transp_1"/>
    <property type="match status" value="1"/>
</dbReference>
<feature type="transmembrane region" description="Helical" evidence="7">
    <location>
        <begin position="85"/>
        <end position="106"/>
    </location>
</feature>
<evidence type="ECO:0000313" key="10">
    <source>
        <dbReference type="Proteomes" id="UP000823912"/>
    </source>
</evidence>
<proteinExistence type="inferred from homology"/>
<accession>A0A9D1JBY1</accession>
<sequence>MGLENFLEILSNPYFLLALKNTILMLGLFLLLTLLFGMILCIPVAFFGWKMAAFSLILLVPLFMPSVLSVEIVEMFGGSWSPRMQLLALFLWRNTGAVFLLLAVGLQSLDRELLDAAKMDGAGRLDIFWHIHLPMIRVYFGVSAVFLIMQFFGIFRESYLLFGTSFPPDEVYLLQHYMHNHFLRLNYPYLAASALLFTLFLISAVAITRIMVIYVRREGKDR</sequence>
<feature type="transmembrane region" description="Helical" evidence="7">
    <location>
        <begin position="187"/>
        <end position="215"/>
    </location>
</feature>
<dbReference type="PANTHER" id="PTHR43227">
    <property type="entry name" value="BLL4140 PROTEIN"/>
    <property type="match status" value="1"/>
</dbReference>
<dbReference type="GO" id="GO:0005886">
    <property type="term" value="C:plasma membrane"/>
    <property type="evidence" value="ECO:0007669"/>
    <property type="project" value="UniProtKB-SubCell"/>
</dbReference>
<keyword evidence="5 7" id="KW-1133">Transmembrane helix</keyword>
<evidence type="ECO:0000256" key="7">
    <source>
        <dbReference type="RuleBase" id="RU363032"/>
    </source>
</evidence>
<comment type="caution">
    <text evidence="9">The sequence shown here is derived from an EMBL/GenBank/DDBJ whole genome shotgun (WGS) entry which is preliminary data.</text>
</comment>
<name>A0A9D1JBY1_9FIRM</name>
<evidence type="ECO:0000256" key="3">
    <source>
        <dbReference type="ARBA" id="ARBA00022475"/>
    </source>
</evidence>
<keyword evidence="4 7" id="KW-0812">Transmembrane</keyword>
<comment type="subcellular location">
    <subcellularLocation>
        <location evidence="1 7">Cell membrane</location>
        <topology evidence="1 7">Multi-pass membrane protein</topology>
    </subcellularLocation>
</comment>